<evidence type="ECO:0000313" key="1">
    <source>
        <dbReference type="EMBL" id="MFC5720578.1"/>
    </source>
</evidence>
<evidence type="ECO:0008006" key="3">
    <source>
        <dbReference type="Google" id="ProtNLM"/>
    </source>
</evidence>
<organism evidence="1 2">
    <name type="scientific">Streptomyces gamaensis</name>
    <dbReference type="NCBI Taxonomy" id="1763542"/>
    <lineage>
        <taxon>Bacteria</taxon>
        <taxon>Bacillati</taxon>
        <taxon>Actinomycetota</taxon>
        <taxon>Actinomycetes</taxon>
        <taxon>Kitasatosporales</taxon>
        <taxon>Streptomycetaceae</taxon>
        <taxon>Streptomyces</taxon>
    </lineage>
</organism>
<sequence>MDTVATYERQDIDALEELLTDIFIAPTACQEIGQHCETSIDCCGLAECDLGICQPIPGASKE</sequence>
<name>A0ABW0YYU1_9ACTN</name>
<dbReference type="RefSeq" id="WP_390315729.1">
    <property type="nucleotide sequence ID" value="NZ_JBHSPB010000005.1"/>
</dbReference>
<comment type="caution">
    <text evidence="1">The sequence shown here is derived from an EMBL/GenBank/DDBJ whole genome shotgun (WGS) entry which is preliminary data.</text>
</comment>
<proteinExistence type="predicted"/>
<keyword evidence="2" id="KW-1185">Reference proteome</keyword>
<reference evidence="2" key="1">
    <citation type="journal article" date="2019" name="Int. J. Syst. Evol. Microbiol.">
        <title>The Global Catalogue of Microorganisms (GCM) 10K type strain sequencing project: providing services to taxonomists for standard genome sequencing and annotation.</title>
        <authorList>
            <consortium name="The Broad Institute Genomics Platform"/>
            <consortium name="The Broad Institute Genome Sequencing Center for Infectious Disease"/>
            <person name="Wu L."/>
            <person name="Ma J."/>
        </authorList>
    </citation>
    <scope>NUCLEOTIDE SEQUENCE [LARGE SCALE GENOMIC DNA]</scope>
    <source>
        <strain evidence="2">CGMCC 4.7304</strain>
    </source>
</reference>
<accession>A0ABW0YYU1</accession>
<evidence type="ECO:0000313" key="2">
    <source>
        <dbReference type="Proteomes" id="UP001596083"/>
    </source>
</evidence>
<gene>
    <name evidence="1" type="ORF">ACFP1Z_10435</name>
</gene>
<dbReference type="EMBL" id="JBHSPB010000005">
    <property type="protein sequence ID" value="MFC5720578.1"/>
    <property type="molecule type" value="Genomic_DNA"/>
</dbReference>
<protein>
    <recommendedName>
        <fullName evidence="3">Dickkopf N-terminal cysteine-rich domain-containing protein</fullName>
    </recommendedName>
</protein>
<dbReference type="Proteomes" id="UP001596083">
    <property type="component" value="Unassembled WGS sequence"/>
</dbReference>